<feature type="domain" description="Solute-binding protein family 5" evidence="6">
    <location>
        <begin position="78"/>
        <end position="445"/>
    </location>
</feature>
<dbReference type="STRING" id="376489.A5892_00680"/>
<gene>
    <name evidence="7" type="ORF">A5892_00680</name>
</gene>
<dbReference type="EMBL" id="CP015243">
    <property type="protein sequence ID" value="ANF56159.1"/>
    <property type="molecule type" value="Genomic_DNA"/>
</dbReference>
<evidence type="ECO:0000259" key="6">
    <source>
        <dbReference type="Pfam" id="PF00496"/>
    </source>
</evidence>
<feature type="signal peptide" evidence="5">
    <location>
        <begin position="1"/>
        <end position="27"/>
    </location>
</feature>
<proteinExistence type="inferred from homology"/>
<feature type="chain" id="PRO_5008004512" evidence="5">
    <location>
        <begin position="28"/>
        <end position="535"/>
    </location>
</feature>
<protein>
    <submittedName>
        <fullName evidence="7">Peptide ABC transporter substrate-binding protein</fullName>
    </submittedName>
</protein>
<dbReference type="RefSeq" id="WP_064121154.1">
    <property type="nucleotide sequence ID" value="NZ_CP015243.1"/>
</dbReference>
<dbReference type="GO" id="GO:0030288">
    <property type="term" value="C:outer membrane-bounded periplasmic space"/>
    <property type="evidence" value="ECO:0007669"/>
    <property type="project" value="UniProtKB-ARBA"/>
</dbReference>
<dbReference type="PANTHER" id="PTHR30290:SF10">
    <property type="entry name" value="PERIPLASMIC OLIGOPEPTIDE-BINDING PROTEIN-RELATED"/>
    <property type="match status" value="1"/>
</dbReference>
<dbReference type="GO" id="GO:1904680">
    <property type="term" value="F:peptide transmembrane transporter activity"/>
    <property type="evidence" value="ECO:0007669"/>
    <property type="project" value="TreeGrafter"/>
</dbReference>
<comment type="subcellular location">
    <subcellularLocation>
        <location evidence="1">Cell envelope</location>
    </subcellularLocation>
</comment>
<keyword evidence="3" id="KW-0813">Transport</keyword>
<accession>A0A172YAA9</accession>
<dbReference type="AlphaFoldDB" id="A0A172YAA9"/>
<evidence type="ECO:0000256" key="3">
    <source>
        <dbReference type="ARBA" id="ARBA00022448"/>
    </source>
</evidence>
<name>A0A172YAA9_9GAMM</name>
<dbReference type="CDD" id="cd08512">
    <property type="entry name" value="PBP2_NikA_DppA_OppA_like_7"/>
    <property type="match status" value="1"/>
</dbReference>
<dbReference type="InterPro" id="IPR030678">
    <property type="entry name" value="Peptide/Ni-bd"/>
</dbReference>
<evidence type="ECO:0000256" key="2">
    <source>
        <dbReference type="ARBA" id="ARBA00005695"/>
    </source>
</evidence>
<keyword evidence="4 5" id="KW-0732">Signal</keyword>
<evidence type="ECO:0000256" key="4">
    <source>
        <dbReference type="ARBA" id="ARBA00022729"/>
    </source>
</evidence>
<comment type="similarity">
    <text evidence="2">Belongs to the bacterial solute-binding protein 5 family.</text>
</comment>
<reference evidence="7 8" key="1">
    <citation type="submission" date="2016-04" db="EMBL/GenBank/DDBJ databases">
        <title>Complete Genome Sequence of Halotalea alkalilenta IHB B 13600.</title>
        <authorList>
            <person name="Swarnkar M.K."/>
            <person name="Sharma A."/>
            <person name="Kaushal K."/>
            <person name="Soni R."/>
            <person name="Rana S."/>
            <person name="Singh A.K."/>
            <person name="Gulati A."/>
        </authorList>
    </citation>
    <scope>NUCLEOTIDE SEQUENCE [LARGE SCALE GENOMIC DNA]</scope>
    <source>
        <strain evidence="7 8">IHB B 13600</strain>
    </source>
</reference>
<evidence type="ECO:0000256" key="5">
    <source>
        <dbReference type="SAM" id="SignalP"/>
    </source>
</evidence>
<dbReference type="GO" id="GO:0043190">
    <property type="term" value="C:ATP-binding cassette (ABC) transporter complex"/>
    <property type="evidence" value="ECO:0007669"/>
    <property type="project" value="InterPro"/>
</dbReference>
<evidence type="ECO:0000256" key="1">
    <source>
        <dbReference type="ARBA" id="ARBA00004196"/>
    </source>
</evidence>
<dbReference type="Pfam" id="PF00496">
    <property type="entry name" value="SBP_bac_5"/>
    <property type="match status" value="1"/>
</dbReference>
<sequence length="535" mass="59589">MTPPSSRYRRLFAAAAIALVSPVVASAATPPNTLVMAWNIDAISTFDPAQIGEVVTDEILRNACDTLVDFDPDDASRVVPSLARSWSLSDDGLTLTFNLREDMRFPSGNPVSASDVAWSMKRVVELGFGNAATLEEYGFTADRIDQAIEVPDAHTLMLHFDHPYPQELILQAIAANRVASALDQETLMAEEVDGDLGNRYLTNHTECAGPYRLRQWNAGEAVVLEANSDYWGEAPKLPQVLIRHVAEAGTQRLLLARGDVDVARDLAPEDLRNLDGSDGIEVVKALKPQLFYWNLNNGDPIFANPKVRQAMRYLVDYQGLADTVMAYSGMPRASFVPLGSFGALDETEGQPFRLDLDEAKRLLDEAGYPDGFETRLIFGTLPYSAPIAQSLQQNAAKVGVRIELERMANAQLFSRVRGREYQSAIQSWMTSVADAHGMASRLLYTPDNRLEARQSMYPSWRAAYYSDEVNQEVQAALLEADPSARETRYHALQREMFEQGPFAILFQMYDVAGKRVELHDWKSNGFRVYYDLASK</sequence>
<dbReference type="GO" id="GO:0015833">
    <property type="term" value="P:peptide transport"/>
    <property type="evidence" value="ECO:0007669"/>
    <property type="project" value="TreeGrafter"/>
</dbReference>
<evidence type="ECO:0000313" key="7">
    <source>
        <dbReference type="EMBL" id="ANF56159.1"/>
    </source>
</evidence>
<dbReference type="KEGG" id="haa:A5892_00680"/>
<dbReference type="PIRSF" id="PIRSF002741">
    <property type="entry name" value="MppA"/>
    <property type="match status" value="1"/>
</dbReference>
<dbReference type="PANTHER" id="PTHR30290">
    <property type="entry name" value="PERIPLASMIC BINDING COMPONENT OF ABC TRANSPORTER"/>
    <property type="match status" value="1"/>
</dbReference>
<dbReference type="Gene3D" id="3.40.190.10">
    <property type="entry name" value="Periplasmic binding protein-like II"/>
    <property type="match status" value="1"/>
</dbReference>
<dbReference type="Gene3D" id="3.10.105.10">
    <property type="entry name" value="Dipeptide-binding Protein, Domain 3"/>
    <property type="match status" value="1"/>
</dbReference>
<dbReference type="InterPro" id="IPR000914">
    <property type="entry name" value="SBP_5_dom"/>
</dbReference>
<organism evidence="7 8">
    <name type="scientific">Halotalea alkalilenta</name>
    <dbReference type="NCBI Taxonomy" id="376489"/>
    <lineage>
        <taxon>Bacteria</taxon>
        <taxon>Pseudomonadati</taxon>
        <taxon>Pseudomonadota</taxon>
        <taxon>Gammaproteobacteria</taxon>
        <taxon>Oceanospirillales</taxon>
        <taxon>Halomonadaceae</taxon>
        <taxon>Halotalea</taxon>
    </lineage>
</organism>
<evidence type="ECO:0000313" key="8">
    <source>
        <dbReference type="Proteomes" id="UP000077875"/>
    </source>
</evidence>
<keyword evidence="8" id="KW-1185">Reference proteome</keyword>
<dbReference type="Proteomes" id="UP000077875">
    <property type="component" value="Chromosome"/>
</dbReference>
<dbReference type="Gene3D" id="3.90.76.10">
    <property type="entry name" value="Dipeptide-binding Protein, Domain 1"/>
    <property type="match status" value="1"/>
</dbReference>
<dbReference type="SUPFAM" id="SSF53850">
    <property type="entry name" value="Periplasmic binding protein-like II"/>
    <property type="match status" value="1"/>
</dbReference>
<dbReference type="InterPro" id="IPR039424">
    <property type="entry name" value="SBP_5"/>
</dbReference>